<dbReference type="AlphaFoldDB" id="J9BVT1"/>
<feature type="non-terminal residue" evidence="2">
    <location>
        <position position="40"/>
    </location>
</feature>
<protein>
    <submittedName>
        <fullName evidence="2">Uncharacterized protein</fullName>
    </submittedName>
</protein>
<accession>J9BVT1</accession>
<proteinExistence type="predicted"/>
<comment type="caution">
    <text evidence="2">The sequence shown here is derived from an EMBL/GenBank/DDBJ whole genome shotgun (WGS) entry which is preliminary data.</text>
</comment>
<gene>
    <name evidence="2" type="ORF">EVA_20233</name>
</gene>
<evidence type="ECO:0000313" key="2">
    <source>
        <dbReference type="EMBL" id="EJW91660.1"/>
    </source>
</evidence>
<dbReference type="EMBL" id="AMCI01008040">
    <property type="protein sequence ID" value="EJW91660.1"/>
    <property type="molecule type" value="Genomic_DNA"/>
</dbReference>
<organism evidence="2">
    <name type="scientific">gut metagenome</name>
    <dbReference type="NCBI Taxonomy" id="749906"/>
    <lineage>
        <taxon>unclassified sequences</taxon>
        <taxon>metagenomes</taxon>
        <taxon>organismal metagenomes</taxon>
    </lineage>
</organism>
<sequence length="40" mass="4528">MANNRYSSSVDEILENLQKEEKARPSHNQAVDDILADLGR</sequence>
<name>J9BVT1_9ZZZZ</name>
<feature type="region of interest" description="Disordered" evidence="1">
    <location>
        <begin position="19"/>
        <end position="40"/>
    </location>
</feature>
<reference evidence="2" key="1">
    <citation type="journal article" date="2012" name="PLoS ONE">
        <title>Gene sets for utilization of primary and secondary nutrition supplies in the distal gut of endangered iberian lynx.</title>
        <authorList>
            <person name="Alcaide M."/>
            <person name="Messina E."/>
            <person name="Richter M."/>
            <person name="Bargiela R."/>
            <person name="Peplies J."/>
            <person name="Huws S.A."/>
            <person name="Newbold C.J."/>
            <person name="Golyshin P.N."/>
            <person name="Simon M.A."/>
            <person name="Lopez G."/>
            <person name="Yakimov M.M."/>
            <person name="Ferrer M."/>
        </authorList>
    </citation>
    <scope>NUCLEOTIDE SEQUENCE</scope>
</reference>
<evidence type="ECO:0000256" key="1">
    <source>
        <dbReference type="SAM" id="MobiDB-lite"/>
    </source>
</evidence>